<feature type="compositionally biased region" description="Pro residues" evidence="1">
    <location>
        <begin position="733"/>
        <end position="744"/>
    </location>
</feature>
<feature type="compositionally biased region" description="Basic and acidic residues" evidence="1">
    <location>
        <begin position="1129"/>
        <end position="1138"/>
    </location>
</feature>
<feature type="region of interest" description="Disordered" evidence="1">
    <location>
        <begin position="553"/>
        <end position="595"/>
    </location>
</feature>
<gene>
    <name evidence="3" type="ORF">DNF11_2741</name>
</gene>
<dbReference type="Proteomes" id="UP000269793">
    <property type="component" value="Chromosome V"/>
</dbReference>
<feature type="compositionally biased region" description="Polar residues" evidence="1">
    <location>
        <begin position="426"/>
        <end position="435"/>
    </location>
</feature>
<feature type="region of interest" description="Disordered" evidence="1">
    <location>
        <begin position="786"/>
        <end position="953"/>
    </location>
</feature>
<feature type="compositionally biased region" description="Polar residues" evidence="1">
    <location>
        <begin position="390"/>
        <end position="404"/>
    </location>
</feature>
<dbReference type="GO" id="GO:0005085">
    <property type="term" value="F:guanyl-nucleotide exchange factor activity"/>
    <property type="evidence" value="ECO:0007669"/>
    <property type="project" value="InterPro"/>
</dbReference>
<sequence length="1206" mass="129857">MSTTHEDEAASSSKITPPPLSLEGAVPAFSMPAFDGTSPASAGREAEPLPKASPSLSSSLGSASGVMPPFFTSRHRNSTDVAPETTEAPTGLRQAMRQAWHMLPGFRKSSGHYGEMDESPDDGASRGARRWRDTDAPVAHGAAETSLQRIDSSASHRSLASSNESAPSPPSRTSSLQRSLHAHPMSEIPEHQEMASAPTGAPAAPGSEAVSRTTPLVPLPPPPPEPPMSEKRAMFLRARTKSIDHMHKFLNLKNFAKDKARKYKRDPPPPPMMSAPIGVSASDSSTSPGSTPPSTHPPDPPVQPVTIETAPLAPAPRMTGKTPPMLSPTITPVQPLAPSPSSASSRTSKPPSPSSPPSASPVAISCNEHRAEPTSVAEAAANDSPAKPPSSYSVTSLETRTSLATAHDSMDRSFHSPDKQLRRRSNSVPGTSMATPAQRIVSRDASDSSDDRMRVGALALVSDDEEGDYEQLSPPTHDISMTSSVHDVFVEHGWSTHAPQSEHDGAQELLDNLGLDTLEAPQRRDAAPHALHLKPSMERDKIVERGTELPALPGEAFGVAHGDMPHEAAEQSASAPVPATVIPSPPAAPLSAPVLSDGHDAQLEHDARSRPLTRILEPLNIKALSEQEAEATSPPWPLRYKPRSAETEPAPAPAPMPASSPRGSLDEAAGRRSEDDTSMRVPRPLRGSKSSSLLTAVASQAHRIKKNAREAWPPSAHEDASFGADEEERRSLPPAPPPPPPPMTSPSSQPETPMSMYRTKRNKSQPTLRIADDREFLEALEQVRMQHKERMAHRERVRSSRKASMPNLRMPPSPHRPPLPMSRACSSGAEDRSGRSRAWSLASRAERESVRLSHSPEPPDVSTSFLEVESVGSSSHSSVIVDEAPPGDKGEDEDSRDVVSNDDSDDHDQEEADGDDDGRASSRAGSAMSDPIPNELGIGHTTGNEPSAPFTNDDDWKKEVKALFLIRELVQTERSYAAHLESLLIVVLKWAGRSSTRMQKNVLMPSQPLSTPQRTPSTTPAVPPHLVTLRNMLPKLISVSRVLVYSIEDSPTSEGVARAFLSIRPRLEEVHVSWHAVVGATLRVMRSTEASKSKSKGRLGRVPVAPATAEIMRKNMRPDLVHGSDASPESDRRDKSRSTADAAPKELSAVDVAIMPTQRIPRYVLLLRDLLSHTRPDSEAYQVLHQALESVQELGYRCDQASTHTQ</sequence>
<evidence type="ECO:0000256" key="1">
    <source>
        <dbReference type="SAM" id="MobiDB-lite"/>
    </source>
</evidence>
<feature type="compositionally biased region" description="Basic and acidic residues" evidence="1">
    <location>
        <begin position="441"/>
        <end position="454"/>
    </location>
</feature>
<dbReference type="AlphaFoldDB" id="A0A3G2S6B8"/>
<feature type="region of interest" description="Disordered" evidence="1">
    <location>
        <begin position="1111"/>
        <end position="1144"/>
    </location>
</feature>
<feature type="compositionally biased region" description="Pro residues" evidence="1">
    <location>
        <begin position="350"/>
        <end position="359"/>
    </location>
</feature>
<feature type="compositionally biased region" description="Low complexity" evidence="1">
    <location>
        <begin position="49"/>
        <end position="64"/>
    </location>
</feature>
<feature type="compositionally biased region" description="Pro residues" evidence="1">
    <location>
        <begin position="809"/>
        <end position="820"/>
    </location>
</feature>
<dbReference type="PROSITE" id="PS50010">
    <property type="entry name" value="DH_2"/>
    <property type="match status" value="1"/>
</dbReference>
<feature type="compositionally biased region" description="Low complexity" evidence="1">
    <location>
        <begin position="339"/>
        <end position="349"/>
    </location>
</feature>
<feature type="compositionally biased region" description="Basic and acidic residues" evidence="1">
    <location>
        <begin position="408"/>
        <end position="420"/>
    </location>
</feature>
<feature type="compositionally biased region" description="Pro residues" evidence="1">
    <location>
        <begin position="290"/>
        <end position="303"/>
    </location>
</feature>
<dbReference type="EMBL" id="CP033152">
    <property type="protein sequence ID" value="AYO43691.1"/>
    <property type="molecule type" value="Genomic_DNA"/>
</dbReference>
<feature type="region of interest" description="Disordered" evidence="1">
    <location>
        <begin position="253"/>
        <end position="480"/>
    </location>
</feature>
<dbReference type="VEuPathDB" id="FungiDB:DNF11_2741"/>
<evidence type="ECO:0000259" key="2">
    <source>
        <dbReference type="PROSITE" id="PS50010"/>
    </source>
</evidence>
<name>A0A3G2S6B8_MALR7</name>
<feature type="compositionally biased region" description="Low complexity" evidence="1">
    <location>
        <begin position="745"/>
        <end position="756"/>
    </location>
</feature>
<feature type="compositionally biased region" description="Basic and acidic residues" evidence="1">
    <location>
        <begin position="664"/>
        <end position="678"/>
    </location>
</feature>
<feature type="compositionally biased region" description="Low complexity" evidence="1">
    <location>
        <begin position="868"/>
        <end position="881"/>
    </location>
</feature>
<feature type="compositionally biased region" description="Low complexity" evidence="1">
    <location>
        <begin position="921"/>
        <end position="930"/>
    </location>
</feature>
<feature type="compositionally biased region" description="Polar residues" evidence="1">
    <location>
        <begin position="688"/>
        <end position="698"/>
    </location>
</feature>
<dbReference type="PANTHER" id="PTHR12673:SF263">
    <property type="entry name" value="PLECKSTRIN DOMAIN-CONTAINING PROTEIN"/>
    <property type="match status" value="1"/>
</dbReference>
<proteinExistence type="predicted"/>
<dbReference type="InterPro" id="IPR000219">
    <property type="entry name" value="DH_dom"/>
</dbReference>
<dbReference type="SUPFAM" id="SSF48065">
    <property type="entry name" value="DBL homology domain (DH-domain)"/>
    <property type="match status" value="1"/>
</dbReference>
<protein>
    <submittedName>
        <fullName evidence="3">RhoGEF domain protein</fullName>
    </submittedName>
</protein>
<feature type="compositionally biased region" description="Low complexity" evidence="1">
    <location>
        <begin position="280"/>
        <end position="289"/>
    </location>
</feature>
<reference evidence="3 4" key="1">
    <citation type="submission" date="2018-10" db="EMBL/GenBank/DDBJ databases">
        <title>Complete genome sequence of Malassezia restricta CBS 7877.</title>
        <authorList>
            <person name="Morand S.C."/>
            <person name="Bertignac M."/>
            <person name="Iltis A."/>
            <person name="Kolder I."/>
            <person name="Pirovano W."/>
            <person name="Jourdain R."/>
            <person name="Clavaud C."/>
        </authorList>
    </citation>
    <scope>NUCLEOTIDE SEQUENCE [LARGE SCALE GENOMIC DNA]</scope>
    <source>
        <strain evidence="3 4">CBS 7877</strain>
    </source>
</reference>
<evidence type="ECO:0000313" key="4">
    <source>
        <dbReference type="Proteomes" id="UP000269793"/>
    </source>
</evidence>
<feature type="domain" description="DH" evidence="2">
    <location>
        <begin position="961"/>
        <end position="1201"/>
    </location>
</feature>
<dbReference type="OrthoDB" id="660555at2759"/>
<feature type="region of interest" description="Disordered" evidence="1">
    <location>
        <begin position="624"/>
        <end position="773"/>
    </location>
</feature>
<organism evidence="3 4">
    <name type="scientific">Malassezia restricta (strain ATCC 96810 / NBRC 103918 / CBS 7877)</name>
    <name type="common">Seborrheic dermatitis infection agent</name>
    <dbReference type="NCBI Taxonomy" id="425264"/>
    <lineage>
        <taxon>Eukaryota</taxon>
        <taxon>Fungi</taxon>
        <taxon>Dikarya</taxon>
        <taxon>Basidiomycota</taxon>
        <taxon>Ustilaginomycotina</taxon>
        <taxon>Malasseziomycetes</taxon>
        <taxon>Malasseziales</taxon>
        <taxon>Malasseziaceae</taxon>
        <taxon>Malassezia</taxon>
    </lineage>
</organism>
<feature type="region of interest" description="Disordered" evidence="1">
    <location>
        <begin position="1"/>
        <end position="234"/>
    </location>
</feature>
<dbReference type="PANTHER" id="PTHR12673">
    <property type="entry name" value="FACIOGENITAL DYSPLASIA PROTEIN"/>
    <property type="match status" value="1"/>
</dbReference>
<accession>A0A3G2S6B8</accession>
<feature type="compositionally biased region" description="Acidic residues" evidence="1">
    <location>
        <begin position="890"/>
        <end position="916"/>
    </location>
</feature>
<dbReference type="Gene3D" id="1.20.900.10">
    <property type="entry name" value="Dbl homology (DH) domain"/>
    <property type="match status" value="1"/>
</dbReference>
<dbReference type="GO" id="GO:0005737">
    <property type="term" value="C:cytoplasm"/>
    <property type="evidence" value="ECO:0007669"/>
    <property type="project" value="TreeGrafter"/>
</dbReference>
<dbReference type="Pfam" id="PF00621">
    <property type="entry name" value="RhoGEF"/>
    <property type="match status" value="1"/>
</dbReference>
<feature type="compositionally biased region" description="Low complexity" evidence="1">
    <location>
        <begin position="195"/>
        <end position="209"/>
    </location>
</feature>
<feature type="compositionally biased region" description="Basic and acidic residues" evidence="1">
    <location>
        <begin position="1111"/>
        <end position="1122"/>
    </location>
</feature>
<dbReference type="STRING" id="425264.A0A3G2S6B8"/>
<dbReference type="InterPro" id="IPR051092">
    <property type="entry name" value="FYVE_RhoGEF_PH"/>
</dbReference>
<feature type="compositionally biased region" description="Low complexity" evidence="1">
    <location>
        <begin position="152"/>
        <end position="166"/>
    </location>
</feature>
<dbReference type="InterPro" id="IPR035899">
    <property type="entry name" value="DBL_dom_sf"/>
</dbReference>
<feature type="compositionally biased region" description="Basic and acidic residues" evidence="1">
    <location>
        <begin position="786"/>
        <end position="798"/>
    </location>
</feature>
<keyword evidence="4" id="KW-1185">Reference proteome</keyword>
<feature type="compositionally biased region" description="Pro residues" evidence="1">
    <location>
        <begin position="217"/>
        <end position="227"/>
    </location>
</feature>
<evidence type="ECO:0000313" key="3">
    <source>
        <dbReference type="EMBL" id="AYO43691.1"/>
    </source>
</evidence>